<organism evidence="1 2">
    <name type="scientific">Ogataea polymorpha</name>
    <dbReference type="NCBI Taxonomy" id="460523"/>
    <lineage>
        <taxon>Eukaryota</taxon>
        <taxon>Fungi</taxon>
        <taxon>Dikarya</taxon>
        <taxon>Ascomycota</taxon>
        <taxon>Saccharomycotina</taxon>
        <taxon>Pichiomycetes</taxon>
        <taxon>Pichiales</taxon>
        <taxon>Pichiaceae</taxon>
        <taxon>Ogataea</taxon>
    </lineage>
</organism>
<evidence type="ECO:0000313" key="1">
    <source>
        <dbReference type="EMBL" id="KAH3659596.1"/>
    </source>
</evidence>
<sequence length="190" mass="21776">MEQSSLSKEMFGVMFDKCQRMVCVVGAHFANSRRKTRDGQHQHVRHEFRHIQLGEVFPGDFGENSTENVIIEIFEDDVCPDPSSGPLHDREVAGGVKVQSAFLGPSERFLCDRSYHLTQNWVSRFGLDHPIGELQSSGKEFAPVWRVWVGLDPDDHADLRRVDVFWDPVGDRLQWQCIDISINSTLCKEY</sequence>
<gene>
    <name evidence="1" type="ORF">OGATHE_005641</name>
</gene>
<dbReference type="Proteomes" id="UP000788993">
    <property type="component" value="Unassembled WGS sequence"/>
</dbReference>
<proteinExistence type="predicted"/>
<accession>A0A9P8SYQ4</accession>
<protein>
    <submittedName>
        <fullName evidence="1">Uncharacterized protein</fullName>
    </submittedName>
</protein>
<evidence type="ECO:0000313" key="2">
    <source>
        <dbReference type="Proteomes" id="UP000788993"/>
    </source>
</evidence>
<reference evidence="1" key="1">
    <citation type="journal article" date="2021" name="Open Biol.">
        <title>Shared evolutionary footprints suggest mitochondrial oxidative damage underlies multiple complex I losses in fungi.</title>
        <authorList>
            <person name="Schikora-Tamarit M.A."/>
            <person name="Marcet-Houben M."/>
            <person name="Nosek J."/>
            <person name="Gabaldon T."/>
        </authorList>
    </citation>
    <scope>NUCLEOTIDE SEQUENCE</scope>
    <source>
        <strain evidence="1">NCAIM Y.01608</strain>
    </source>
</reference>
<reference evidence="1" key="2">
    <citation type="submission" date="2021-01" db="EMBL/GenBank/DDBJ databases">
        <authorList>
            <person name="Schikora-Tamarit M.A."/>
        </authorList>
    </citation>
    <scope>NUCLEOTIDE SEQUENCE</scope>
    <source>
        <strain evidence="1">NCAIM Y.01608</strain>
    </source>
</reference>
<keyword evidence="2" id="KW-1185">Reference proteome</keyword>
<dbReference type="AlphaFoldDB" id="A0A9P8SYQ4"/>
<comment type="caution">
    <text evidence="1">The sequence shown here is derived from an EMBL/GenBank/DDBJ whole genome shotgun (WGS) entry which is preliminary data.</text>
</comment>
<name>A0A9P8SYQ4_9ASCO</name>
<dbReference type="EMBL" id="JAEUBD010001504">
    <property type="protein sequence ID" value="KAH3659596.1"/>
    <property type="molecule type" value="Genomic_DNA"/>
</dbReference>